<accession>A0A1M5CMN5</accession>
<dbReference type="InterPro" id="IPR010559">
    <property type="entry name" value="Sig_transdc_His_kin_internal"/>
</dbReference>
<dbReference type="Gene3D" id="3.30.565.10">
    <property type="entry name" value="Histidine kinase-like ATPase, C-terminal domain"/>
    <property type="match status" value="1"/>
</dbReference>
<feature type="transmembrane region" description="Helical" evidence="5">
    <location>
        <begin position="21"/>
        <end position="46"/>
    </location>
</feature>
<keyword evidence="5" id="KW-0812">Transmembrane</keyword>
<feature type="domain" description="HAMP" evidence="6">
    <location>
        <begin position="329"/>
        <end position="381"/>
    </location>
</feature>
<reference evidence="7 8" key="1">
    <citation type="submission" date="2016-11" db="EMBL/GenBank/DDBJ databases">
        <authorList>
            <person name="Jaros S."/>
            <person name="Januszkiewicz K."/>
            <person name="Wedrychowicz H."/>
        </authorList>
    </citation>
    <scope>NUCLEOTIDE SEQUENCE [LARGE SCALE GENOMIC DNA]</scope>
    <source>
        <strain evidence="7 8">DSM 17459</strain>
    </source>
</reference>
<evidence type="ECO:0000313" key="8">
    <source>
        <dbReference type="Proteomes" id="UP000184245"/>
    </source>
</evidence>
<dbReference type="EMBL" id="FQVI01000042">
    <property type="protein sequence ID" value="SHF55672.1"/>
    <property type="molecule type" value="Genomic_DNA"/>
</dbReference>
<dbReference type="SUPFAM" id="SSF158472">
    <property type="entry name" value="HAMP domain-like"/>
    <property type="match status" value="1"/>
</dbReference>
<comment type="subcellular location">
    <subcellularLocation>
        <location evidence="1">Membrane</location>
    </subcellularLocation>
</comment>
<dbReference type="AlphaFoldDB" id="A0A1M5CMN5"/>
<evidence type="ECO:0000313" key="7">
    <source>
        <dbReference type="EMBL" id="SHF55672.1"/>
    </source>
</evidence>
<keyword evidence="8" id="KW-1185">Reference proteome</keyword>
<dbReference type="Pfam" id="PF02518">
    <property type="entry name" value="HATPase_c"/>
    <property type="match status" value="1"/>
</dbReference>
<feature type="transmembrane region" description="Helical" evidence="5">
    <location>
        <begin position="305"/>
        <end position="327"/>
    </location>
</feature>
<proteinExistence type="predicted"/>
<keyword evidence="3" id="KW-0808">Transferase</keyword>
<evidence type="ECO:0000256" key="2">
    <source>
        <dbReference type="ARBA" id="ARBA00022553"/>
    </source>
</evidence>
<dbReference type="STRING" id="1122155.SAMN02745158_04208"/>
<dbReference type="InterPro" id="IPR003660">
    <property type="entry name" value="HAMP_dom"/>
</dbReference>
<dbReference type="PANTHER" id="PTHR34220:SF7">
    <property type="entry name" value="SENSOR HISTIDINE KINASE YPDA"/>
    <property type="match status" value="1"/>
</dbReference>
<dbReference type="Gene3D" id="3.30.450.20">
    <property type="entry name" value="PAS domain"/>
    <property type="match status" value="2"/>
</dbReference>
<dbReference type="InterPro" id="IPR050640">
    <property type="entry name" value="Bact_2-comp_sensor_kinase"/>
</dbReference>
<organism evidence="7 8">
    <name type="scientific">Lactonifactor longoviformis DSM 17459</name>
    <dbReference type="NCBI Taxonomy" id="1122155"/>
    <lineage>
        <taxon>Bacteria</taxon>
        <taxon>Bacillati</taxon>
        <taxon>Bacillota</taxon>
        <taxon>Clostridia</taxon>
        <taxon>Eubacteriales</taxon>
        <taxon>Clostridiaceae</taxon>
        <taxon>Lactonifactor</taxon>
    </lineage>
</organism>
<dbReference type="Proteomes" id="UP000184245">
    <property type="component" value="Unassembled WGS sequence"/>
</dbReference>
<keyword evidence="4" id="KW-0418">Kinase</keyword>
<dbReference type="GO" id="GO:0000155">
    <property type="term" value="F:phosphorelay sensor kinase activity"/>
    <property type="evidence" value="ECO:0007669"/>
    <property type="project" value="InterPro"/>
</dbReference>
<keyword evidence="5" id="KW-0472">Membrane</keyword>
<dbReference type="InterPro" id="IPR003594">
    <property type="entry name" value="HATPase_dom"/>
</dbReference>
<sequence length="606" mass="69841">MGKEIFRSLKKKLCQIRSKLVIYYFTFLVIPMAMMILIFNVAIHVMKNSEAQYTMNILSQMNNNISETMNRIFTQTARAAVDKSLWSILEKSKEDADKTRGEDQRTVTDILLRYLGDMPFIQSVNVLGYNGEIYSLEDGGASLPRDYVFTNSEWYQKMQAFGTESLLVPTHKSYDMLAENQENNVITYVREIRNDDSSMGYLMLEVETGIFTSYIDSSYFKKDSSIIIIDSSTKKVIYHTKPEYINSQFREGYLSQILSNSQGYLVTDTHKEEQEIVAHTTSEEAGWKVIYTLPVKVAYKSIRSLTFMAVYIFILCIPVAIGLAIMVSKNLTNPIFVLRDCMKEVEDGNIQVEIQVQSQDEIGELSISFQKMLEHIRRLIGEVYQKEIHRKQAELNALQAQINPHFLYNTFQIMDIMAEEKEAYELSDACQALSRIFRYSIRKKEEVSLKEEIEHVKNYMYIQNIRFGDRLEVIYEIVPDTLDMEIIKLMIQPIVENAIIHGIENQDKVCRISISSLVTNDVLSIIVEDTGSGMSSEELSRLRTEINRDVLESGETKRREGGIAMRNVNQRIKLRYGGVYGLYVHSQKQKGTKVILNLPAKRVKDI</sequence>
<dbReference type="Pfam" id="PF00672">
    <property type="entry name" value="HAMP"/>
    <property type="match status" value="1"/>
</dbReference>
<dbReference type="InterPro" id="IPR036890">
    <property type="entry name" value="HATPase_C_sf"/>
</dbReference>
<evidence type="ECO:0000256" key="1">
    <source>
        <dbReference type="ARBA" id="ARBA00004370"/>
    </source>
</evidence>
<dbReference type="SUPFAM" id="SSF55874">
    <property type="entry name" value="ATPase domain of HSP90 chaperone/DNA topoisomerase II/histidine kinase"/>
    <property type="match status" value="1"/>
</dbReference>
<dbReference type="GO" id="GO:0016020">
    <property type="term" value="C:membrane"/>
    <property type="evidence" value="ECO:0007669"/>
    <property type="project" value="UniProtKB-SubCell"/>
</dbReference>
<keyword evidence="5" id="KW-1133">Transmembrane helix</keyword>
<dbReference type="Pfam" id="PF06580">
    <property type="entry name" value="His_kinase"/>
    <property type="match status" value="1"/>
</dbReference>
<dbReference type="CDD" id="cd06225">
    <property type="entry name" value="HAMP"/>
    <property type="match status" value="1"/>
</dbReference>
<evidence type="ECO:0000259" key="6">
    <source>
        <dbReference type="PROSITE" id="PS50885"/>
    </source>
</evidence>
<keyword evidence="2" id="KW-0597">Phosphoprotein</keyword>
<dbReference type="RefSeq" id="WP_158641027.1">
    <property type="nucleotide sequence ID" value="NZ_FQVI01000042.1"/>
</dbReference>
<protein>
    <submittedName>
        <fullName evidence="7">HAMP domain-containing protein</fullName>
    </submittedName>
</protein>
<dbReference type="PROSITE" id="PS50885">
    <property type="entry name" value="HAMP"/>
    <property type="match status" value="1"/>
</dbReference>
<evidence type="ECO:0000256" key="4">
    <source>
        <dbReference type="ARBA" id="ARBA00022777"/>
    </source>
</evidence>
<evidence type="ECO:0000256" key="3">
    <source>
        <dbReference type="ARBA" id="ARBA00022679"/>
    </source>
</evidence>
<dbReference type="OrthoDB" id="9809348at2"/>
<name>A0A1M5CMN5_9CLOT</name>
<dbReference type="Gene3D" id="6.10.340.10">
    <property type="match status" value="1"/>
</dbReference>
<evidence type="ECO:0000256" key="5">
    <source>
        <dbReference type="SAM" id="Phobius"/>
    </source>
</evidence>
<dbReference type="SMART" id="SM00304">
    <property type="entry name" value="HAMP"/>
    <property type="match status" value="1"/>
</dbReference>
<dbReference type="PANTHER" id="PTHR34220">
    <property type="entry name" value="SENSOR HISTIDINE KINASE YPDA"/>
    <property type="match status" value="1"/>
</dbReference>
<gene>
    <name evidence="7" type="ORF">SAMN02745158_04208</name>
</gene>